<comment type="caution">
    <text evidence="1">The sequence shown here is derived from an EMBL/GenBank/DDBJ whole genome shotgun (WGS) entry which is preliminary data.</text>
</comment>
<dbReference type="Proteomes" id="UP000225889">
    <property type="component" value="Unassembled WGS sequence"/>
</dbReference>
<organism evidence="1 2">
    <name type="scientific">Pseudobutyrivibrio ruminis</name>
    <dbReference type="NCBI Taxonomy" id="46206"/>
    <lineage>
        <taxon>Bacteria</taxon>
        <taxon>Bacillati</taxon>
        <taxon>Bacillota</taxon>
        <taxon>Clostridia</taxon>
        <taxon>Lachnospirales</taxon>
        <taxon>Lachnospiraceae</taxon>
        <taxon>Pseudobutyrivibrio</taxon>
    </lineage>
</organism>
<gene>
    <name evidence="1" type="ORF">CSX01_07835</name>
</gene>
<sequence length="170" mass="20183">MQEETFESILRSIVLPVGELLNDERTYRVTRDDFEQIDKQYREELESFHKFLILTSDGKTIVGGVLFYDSSDIQEIMFEEFRGQHFMSTIHKNRILANELYADQRVTIVTDAIESFNDFKKKYYLASCIGLKISNLEEIYKYLSFLGDNDNKEFTEIQKYDENSFIRKFS</sequence>
<reference evidence="1 2" key="1">
    <citation type="submission" date="2017-10" db="EMBL/GenBank/DDBJ databases">
        <title>Resolving the taxonomy of Roseburia spp., Eubacterium rectale and Agathobacter spp. through phylogenomic analysis.</title>
        <authorList>
            <person name="Sheridan P.O."/>
            <person name="Walker A.W."/>
            <person name="Duncan S.H."/>
            <person name="Scott K.P."/>
            <person name="Toole P.W.O."/>
            <person name="Luis P."/>
            <person name="Flint H.J."/>
        </authorList>
    </citation>
    <scope>NUCLEOTIDE SEQUENCE [LARGE SCALE GENOMIC DNA]</scope>
    <source>
        <strain evidence="1 2">JK626</strain>
    </source>
</reference>
<proteinExistence type="predicted"/>
<name>A0A2G3DW21_9FIRM</name>
<reference evidence="1 2" key="2">
    <citation type="submission" date="2017-10" db="EMBL/GenBank/DDBJ databases">
        <authorList>
            <person name="Banno H."/>
            <person name="Chua N.-H."/>
        </authorList>
    </citation>
    <scope>NUCLEOTIDE SEQUENCE [LARGE SCALE GENOMIC DNA]</scope>
    <source>
        <strain evidence="1 2">JK626</strain>
    </source>
</reference>
<dbReference type="EMBL" id="PDYF01000011">
    <property type="protein sequence ID" value="PHU35228.1"/>
    <property type="molecule type" value="Genomic_DNA"/>
</dbReference>
<evidence type="ECO:0000313" key="2">
    <source>
        <dbReference type="Proteomes" id="UP000225889"/>
    </source>
</evidence>
<dbReference type="AlphaFoldDB" id="A0A2G3DW21"/>
<dbReference type="RefSeq" id="WP_099391970.1">
    <property type="nucleotide sequence ID" value="NZ_PDYF01000011.1"/>
</dbReference>
<evidence type="ECO:0000313" key="1">
    <source>
        <dbReference type="EMBL" id="PHU35228.1"/>
    </source>
</evidence>
<accession>A0A2G3DW21</accession>
<protein>
    <submittedName>
        <fullName evidence="1">Uncharacterized protein</fullName>
    </submittedName>
</protein>